<sequence>MITQSTAHQPHSGAGYAWLGHAAGTDDSLSQSTETTPGYTRASLSFWLHVDSAAAAAGPGDTLTLELDDQYSGQQIAVLRNRSNLDASSGYVPVSIDLTPYVAPEFGSTVVVKFSSHETSGQTAFLIDDNSFHLS</sequence>
<evidence type="ECO:0000313" key="1">
    <source>
        <dbReference type="EMBL" id="PYC68191.1"/>
    </source>
</evidence>
<name>A0A2V4NIY6_9ACTN</name>
<dbReference type="EMBL" id="PYBW01000140">
    <property type="protein sequence ID" value="PYC68191.1"/>
    <property type="molecule type" value="Genomic_DNA"/>
</dbReference>
<evidence type="ECO:0000313" key="2">
    <source>
        <dbReference type="Proteomes" id="UP000248039"/>
    </source>
</evidence>
<organism evidence="1 2">
    <name type="scientific">Streptomyces tateyamensis</name>
    <dbReference type="NCBI Taxonomy" id="565073"/>
    <lineage>
        <taxon>Bacteria</taxon>
        <taxon>Bacillati</taxon>
        <taxon>Actinomycetota</taxon>
        <taxon>Actinomycetes</taxon>
        <taxon>Kitasatosporales</taxon>
        <taxon>Streptomycetaceae</taxon>
        <taxon>Streptomyces</taxon>
    </lineage>
</organism>
<comment type="caution">
    <text evidence="1">The sequence shown here is derived from an EMBL/GenBank/DDBJ whole genome shotgun (WGS) entry which is preliminary data.</text>
</comment>
<dbReference type="RefSeq" id="WP_110672944.1">
    <property type="nucleotide sequence ID" value="NZ_PYBW01000140.1"/>
</dbReference>
<dbReference type="Gene3D" id="2.60.120.260">
    <property type="entry name" value="Galactose-binding domain-like"/>
    <property type="match status" value="1"/>
</dbReference>
<dbReference type="Proteomes" id="UP000248039">
    <property type="component" value="Unassembled WGS sequence"/>
</dbReference>
<protein>
    <submittedName>
        <fullName evidence="1">Uncharacterized protein</fullName>
    </submittedName>
</protein>
<gene>
    <name evidence="1" type="ORF">C7C46_29260</name>
</gene>
<proteinExistence type="predicted"/>
<dbReference type="AlphaFoldDB" id="A0A2V4NIY6"/>
<keyword evidence="2" id="KW-1185">Reference proteome</keyword>
<reference evidence="1 2" key="1">
    <citation type="submission" date="2018-03" db="EMBL/GenBank/DDBJ databases">
        <title>Bioinformatic expansion and discovery of thiopeptide antibiotics.</title>
        <authorList>
            <person name="Schwalen C.J."/>
            <person name="Hudson G.A."/>
            <person name="Mitchell D.A."/>
        </authorList>
    </citation>
    <scope>NUCLEOTIDE SEQUENCE [LARGE SCALE GENOMIC DNA]</scope>
    <source>
        <strain evidence="1 2">ATCC 21389</strain>
    </source>
</reference>
<accession>A0A2V4NIY6</accession>